<dbReference type="Gene3D" id="2.30.30.40">
    <property type="entry name" value="SH3 Domains"/>
    <property type="match status" value="1"/>
</dbReference>
<sequence length="132" mass="15073">RCCWCCRSERARWIAALGKSRELLDTDRTSDLARCFPALTQVEIIRTYTAKQADELSLQVADVVLVYQKVNDGWYEGERLRDGERGWFPMECAKEITCRATLDKNMERMGRTGRSCRGADLGSRSEQGCRIG</sequence>
<feature type="region of interest" description="Disordered" evidence="3">
    <location>
        <begin position="111"/>
        <end position="132"/>
    </location>
</feature>
<evidence type="ECO:0000313" key="5">
    <source>
        <dbReference type="Ensembl" id="ENSNPEP00000001291.1"/>
    </source>
</evidence>
<dbReference type="InterPro" id="IPR036028">
    <property type="entry name" value="SH3-like_dom_sf"/>
</dbReference>
<dbReference type="InterPro" id="IPR035797">
    <property type="entry name" value="ARHGEF16/ARHGEF26_SH3"/>
</dbReference>
<dbReference type="SMART" id="SM00326">
    <property type="entry name" value="SH3"/>
    <property type="match status" value="1"/>
</dbReference>
<dbReference type="InterPro" id="IPR001452">
    <property type="entry name" value="SH3_domain"/>
</dbReference>
<organism evidence="5 6">
    <name type="scientific">Nothoprocta perdicaria</name>
    <name type="common">Chilean tinamou</name>
    <name type="synonym">Crypturus perdicarius</name>
    <dbReference type="NCBI Taxonomy" id="30464"/>
    <lineage>
        <taxon>Eukaryota</taxon>
        <taxon>Metazoa</taxon>
        <taxon>Chordata</taxon>
        <taxon>Craniata</taxon>
        <taxon>Vertebrata</taxon>
        <taxon>Euteleostomi</taxon>
        <taxon>Archelosauria</taxon>
        <taxon>Archosauria</taxon>
        <taxon>Dinosauria</taxon>
        <taxon>Saurischia</taxon>
        <taxon>Theropoda</taxon>
        <taxon>Coelurosauria</taxon>
        <taxon>Aves</taxon>
        <taxon>Palaeognathae</taxon>
        <taxon>Tinamiformes</taxon>
        <taxon>Tinamidae</taxon>
        <taxon>Nothoprocta</taxon>
    </lineage>
</organism>
<proteinExistence type="predicted"/>
<dbReference type="PANTHER" id="PTHR12845">
    <property type="entry name" value="GUANINE NUCLEOTIDE EXCHANGE FACTOR"/>
    <property type="match status" value="1"/>
</dbReference>
<dbReference type="FunFam" id="2.30.30.40:FF:000153">
    <property type="entry name" value="rho guanine nucleotide exchange factor 26"/>
    <property type="match status" value="1"/>
</dbReference>
<dbReference type="Pfam" id="PF00018">
    <property type="entry name" value="SH3_1"/>
    <property type="match status" value="1"/>
</dbReference>
<accession>A0A8C6YP24</accession>
<name>A0A8C6YP24_NOTPE</name>
<protein>
    <recommendedName>
        <fullName evidence="4">SH3 domain-containing protein</fullName>
    </recommendedName>
</protein>
<evidence type="ECO:0000256" key="3">
    <source>
        <dbReference type="SAM" id="MobiDB-lite"/>
    </source>
</evidence>
<evidence type="ECO:0000256" key="2">
    <source>
        <dbReference type="PROSITE-ProRule" id="PRU00192"/>
    </source>
</evidence>
<dbReference type="Proteomes" id="UP000694420">
    <property type="component" value="Unplaced"/>
</dbReference>
<dbReference type="GO" id="GO:0005085">
    <property type="term" value="F:guanyl-nucleotide exchange factor activity"/>
    <property type="evidence" value="ECO:0007669"/>
    <property type="project" value="InterPro"/>
</dbReference>
<dbReference type="Ensembl" id="ENSNPET00000001313.1">
    <property type="protein sequence ID" value="ENSNPEP00000001291.1"/>
    <property type="gene ID" value="ENSNPEG00000001012.1"/>
</dbReference>
<feature type="domain" description="SH3" evidence="4">
    <location>
        <begin position="37"/>
        <end position="98"/>
    </location>
</feature>
<dbReference type="SUPFAM" id="SSF50044">
    <property type="entry name" value="SH3-domain"/>
    <property type="match status" value="1"/>
</dbReference>
<evidence type="ECO:0000256" key="1">
    <source>
        <dbReference type="ARBA" id="ARBA00022443"/>
    </source>
</evidence>
<keyword evidence="1 2" id="KW-0728">SH3 domain</keyword>
<dbReference type="CDD" id="cd11938">
    <property type="entry name" value="SH3_ARHGEF16_26"/>
    <property type="match status" value="1"/>
</dbReference>
<keyword evidence="6" id="KW-1185">Reference proteome</keyword>
<reference evidence="5" key="2">
    <citation type="submission" date="2025-09" db="UniProtKB">
        <authorList>
            <consortium name="Ensembl"/>
        </authorList>
    </citation>
    <scope>IDENTIFICATION</scope>
</reference>
<dbReference type="PANTHER" id="PTHR12845:SF4">
    <property type="entry name" value="RHO GUANINE NUCLEOTIDE EXCHANGE FACTOR 26"/>
    <property type="match status" value="1"/>
</dbReference>
<reference evidence="5" key="1">
    <citation type="submission" date="2025-08" db="UniProtKB">
        <authorList>
            <consortium name="Ensembl"/>
        </authorList>
    </citation>
    <scope>IDENTIFICATION</scope>
</reference>
<dbReference type="AlphaFoldDB" id="A0A8C6YP24"/>
<dbReference type="InterPro" id="IPR047271">
    <property type="entry name" value="Ephexin-like"/>
</dbReference>
<evidence type="ECO:0000259" key="4">
    <source>
        <dbReference type="PROSITE" id="PS50002"/>
    </source>
</evidence>
<dbReference type="PROSITE" id="PS50002">
    <property type="entry name" value="SH3"/>
    <property type="match status" value="1"/>
</dbReference>
<evidence type="ECO:0000313" key="6">
    <source>
        <dbReference type="Proteomes" id="UP000694420"/>
    </source>
</evidence>